<evidence type="ECO:0000313" key="2">
    <source>
        <dbReference type="Proteomes" id="UP001162881"/>
    </source>
</evidence>
<accession>A0ABT0B881</accession>
<evidence type="ECO:0000313" key="1">
    <source>
        <dbReference type="EMBL" id="MCJ2181247.1"/>
    </source>
</evidence>
<dbReference type="RefSeq" id="WP_244016344.1">
    <property type="nucleotide sequence ID" value="NZ_JALHLF010000001.1"/>
</dbReference>
<organism evidence="1 2">
    <name type="scientific">Novosphingobium organovorum</name>
    <dbReference type="NCBI Taxonomy" id="2930092"/>
    <lineage>
        <taxon>Bacteria</taxon>
        <taxon>Pseudomonadati</taxon>
        <taxon>Pseudomonadota</taxon>
        <taxon>Alphaproteobacteria</taxon>
        <taxon>Sphingomonadales</taxon>
        <taxon>Sphingomonadaceae</taxon>
        <taxon>Novosphingobium</taxon>
    </lineage>
</organism>
<name>A0ABT0B881_9SPHN</name>
<comment type="caution">
    <text evidence="1">The sequence shown here is derived from an EMBL/GenBank/DDBJ whole genome shotgun (WGS) entry which is preliminary data.</text>
</comment>
<dbReference type="EMBL" id="JALHLF010000001">
    <property type="protein sequence ID" value="MCJ2181247.1"/>
    <property type="molecule type" value="Genomic_DNA"/>
</dbReference>
<proteinExistence type="predicted"/>
<reference evidence="1" key="1">
    <citation type="submission" date="2022-03" db="EMBL/GenBank/DDBJ databases">
        <title>Identification of a novel bacterium isolated from mangrove sediments.</title>
        <authorList>
            <person name="Pan X."/>
        </authorList>
    </citation>
    <scope>NUCLEOTIDE SEQUENCE</scope>
    <source>
        <strain evidence="1">B1949</strain>
    </source>
</reference>
<keyword evidence="2" id="KW-1185">Reference proteome</keyword>
<gene>
    <name evidence="1" type="ORF">MTR62_00770</name>
</gene>
<sequence>MGDKCEMGRHCAGTDLSPALSHEWNQNCSRQARALVFETGMISQDIDAFLTFSTRGPRLIIIRCPSFTTFGASGAVARGTVTPKPVTIKEKSDALTRRLTTPEGREHVSDYDLPCLYTYGGVHRR</sequence>
<dbReference type="Proteomes" id="UP001162881">
    <property type="component" value="Unassembled WGS sequence"/>
</dbReference>
<protein>
    <submittedName>
        <fullName evidence="1">Uncharacterized protein</fullName>
    </submittedName>
</protein>